<keyword evidence="6" id="KW-0539">Nucleus</keyword>
<dbReference type="PANTHER" id="PTHR46338:SF19">
    <property type="entry name" value="TRANSCRIPTION INITIATION FACTOR TFIID SUBUNIT 8"/>
    <property type="match status" value="1"/>
</dbReference>
<evidence type="ECO:0000259" key="8">
    <source>
        <dbReference type="SMART" id="SM00576"/>
    </source>
</evidence>
<dbReference type="PANTHER" id="PTHR46338">
    <property type="entry name" value="TRANSCRIPTION INITIATION FACTOR TFIID SUBUNIT 8"/>
    <property type="match status" value="1"/>
</dbReference>
<evidence type="ECO:0000256" key="6">
    <source>
        <dbReference type="ARBA" id="ARBA00023242"/>
    </source>
</evidence>
<keyword evidence="4" id="KW-0805">Transcription regulation</keyword>
<sequence length="373" mass="41302">MSDGGGENGSEQTQPRKSGGDDFAQAIAKIAVAQICESEGFQAFQNSALETLSDIAVRYIASIGKNAHSYANLAGRTECNVFDIIQSLEDLGSVQGFSGASFVDHSLSSSGVIREIDQYVGESDHMPFAYSIPEFPVVKERKLTSSFFQTGQEPPYEHIPSWLPVFPEPHTYARLPLTDEKAIEPMTRMELQKDRKVGQSVLNLHQRLVSNGLEGPSFVYPGDPDKVMKQAEESNPFLAAPLEFGEKEVSRVILPAKLANEPALENRVTENHVMNNRFAVLETFAPAIEAIKEGSFDSEGQKRVLLNRRPTVKFKIGIGKKSFGSVIHSSPENEGLKKISPWFKGESEKDEKKRRAEKILKESMENSQELAQL</sequence>
<dbReference type="EMBL" id="JXTB01000316">
    <property type="protein sequence ID" value="PON46217.1"/>
    <property type="molecule type" value="Genomic_DNA"/>
</dbReference>
<evidence type="ECO:0000256" key="4">
    <source>
        <dbReference type="ARBA" id="ARBA00023015"/>
    </source>
</evidence>
<name>A0A2P5BBQ6_PARAD</name>
<proteinExistence type="inferred from homology"/>
<feature type="domain" description="Bromodomain associated" evidence="8">
    <location>
        <begin position="21"/>
        <end position="97"/>
    </location>
</feature>
<evidence type="ECO:0000256" key="2">
    <source>
        <dbReference type="ARBA" id="ARBA00008767"/>
    </source>
</evidence>
<protein>
    <recommendedName>
        <fullName evidence="3">Transcription initiation factor TFIID subunit 8</fullName>
    </recommendedName>
</protein>
<organism evidence="9 10">
    <name type="scientific">Parasponia andersonii</name>
    <name type="common">Sponia andersonii</name>
    <dbReference type="NCBI Taxonomy" id="3476"/>
    <lineage>
        <taxon>Eukaryota</taxon>
        <taxon>Viridiplantae</taxon>
        <taxon>Streptophyta</taxon>
        <taxon>Embryophyta</taxon>
        <taxon>Tracheophyta</taxon>
        <taxon>Spermatophyta</taxon>
        <taxon>Magnoliopsida</taxon>
        <taxon>eudicotyledons</taxon>
        <taxon>Gunneridae</taxon>
        <taxon>Pentapetalae</taxon>
        <taxon>rosids</taxon>
        <taxon>fabids</taxon>
        <taxon>Rosales</taxon>
        <taxon>Cannabaceae</taxon>
        <taxon>Parasponia</taxon>
    </lineage>
</organism>
<dbReference type="Gene3D" id="1.10.20.10">
    <property type="entry name" value="Histone, subunit A"/>
    <property type="match status" value="1"/>
</dbReference>
<evidence type="ECO:0000256" key="3">
    <source>
        <dbReference type="ARBA" id="ARBA00017307"/>
    </source>
</evidence>
<dbReference type="GO" id="GO:0005669">
    <property type="term" value="C:transcription factor TFIID complex"/>
    <property type="evidence" value="ECO:0007669"/>
    <property type="project" value="InterPro"/>
</dbReference>
<evidence type="ECO:0000256" key="5">
    <source>
        <dbReference type="ARBA" id="ARBA00023163"/>
    </source>
</evidence>
<gene>
    <name evidence="9" type="ORF">PanWU01x14_253410</name>
</gene>
<reference evidence="10" key="1">
    <citation type="submission" date="2016-06" db="EMBL/GenBank/DDBJ databases">
        <title>Parallel loss of symbiosis genes in relatives of nitrogen-fixing non-legume Parasponia.</title>
        <authorList>
            <person name="Van Velzen R."/>
            <person name="Holmer R."/>
            <person name="Bu F."/>
            <person name="Rutten L."/>
            <person name="Van Zeijl A."/>
            <person name="Liu W."/>
            <person name="Santuari L."/>
            <person name="Cao Q."/>
            <person name="Sharma T."/>
            <person name="Shen D."/>
            <person name="Roswanjaya Y."/>
            <person name="Wardhani T."/>
            <person name="Kalhor M.S."/>
            <person name="Jansen J."/>
            <person name="Van den Hoogen J."/>
            <person name="Gungor B."/>
            <person name="Hartog M."/>
            <person name="Hontelez J."/>
            <person name="Verver J."/>
            <person name="Yang W.-C."/>
            <person name="Schijlen E."/>
            <person name="Repin R."/>
            <person name="Schilthuizen M."/>
            <person name="Schranz E."/>
            <person name="Heidstra R."/>
            <person name="Miyata K."/>
            <person name="Fedorova E."/>
            <person name="Kohlen W."/>
            <person name="Bisseling T."/>
            <person name="Smit S."/>
            <person name="Geurts R."/>
        </authorList>
    </citation>
    <scope>NUCLEOTIDE SEQUENCE [LARGE SCALE GENOMIC DNA]</scope>
    <source>
        <strain evidence="10">cv. WU1-14</strain>
    </source>
</reference>
<evidence type="ECO:0000256" key="7">
    <source>
        <dbReference type="SAM" id="MobiDB-lite"/>
    </source>
</evidence>
<dbReference type="AlphaFoldDB" id="A0A2P5BBQ6"/>
<dbReference type="CDD" id="cd08049">
    <property type="entry name" value="TAF8"/>
    <property type="match status" value="1"/>
</dbReference>
<keyword evidence="10" id="KW-1185">Reference proteome</keyword>
<dbReference type="GO" id="GO:0046982">
    <property type="term" value="F:protein heterodimerization activity"/>
    <property type="evidence" value="ECO:0007669"/>
    <property type="project" value="InterPro"/>
</dbReference>
<dbReference type="Pfam" id="PF10406">
    <property type="entry name" value="TAF8_C"/>
    <property type="match status" value="1"/>
</dbReference>
<dbReference type="STRING" id="3476.A0A2P5BBQ6"/>
<dbReference type="InterPro" id="IPR019473">
    <property type="entry name" value="TFIID_su8_C"/>
</dbReference>
<dbReference type="InterPro" id="IPR006565">
    <property type="entry name" value="BTP"/>
</dbReference>
<evidence type="ECO:0000256" key="1">
    <source>
        <dbReference type="ARBA" id="ARBA00004123"/>
    </source>
</evidence>
<feature type="region of interest" description="Disordered" evidence="7">
    <location>
        <begin position="1"/>
        <end position="20"/>
    </location>
</feature>
<comment type="similarity">
    <text evidence="2">Belongs to the TAF8 family.</text>
</comment>
<accession>A0A2P5BBQ6</accession>
<dbReference type="SMART" id="SM00576">
    <property type="entry name" value="BTP"/>
    <property type="match status" value="1"/>
</dbReference>
<dbReference type="InterPro" id="IPR009072">
    <property type="entry name" value="Histone-fold"/>
</dbReference>
<evidence type="ECO:0000313" key="9">
    <source>
        <dbReference type="EMBL" id="PON46217.1"/>
    </source>
</evidence>
<dbReference type="Pfam" id="PF07524">
    <property type="entry name" value="Bromo_TP"/>
    <property type="match status" value="1"/>
</dbReference>
<dbReference type="SUPFAM" id="SSF47113">
    <property type="entry name" value="Histone-fold"/>
    <property type="match status" value="1"/>
</dbReference>
<feature type="region of interest" description="Disordered" evidence="7">
    <location>
        <begin position="330"/>
        <end position="355"/>
    </location>
</feature>
<comment type="subcellular location">
    <subcellularLocation>
        <location evidence="1">Nucleus</location>
    </subcellularLocation>
</comment>
<dbReference type="InterPro" id="IPR037818">
    <property type="entry name" value="TAF8"/>
</dbReference>
<keyword evidence="5" id="KW-0804">Transcription</keyword>
<comment type="caution">
    <text evidence="9">The sequence shown here is derived from an EMBL/GenBank/DDBJ whole genome shotgun (WGS) entry which is preliminary data.</text>
</comment>
<evidence type="ECO:0000313" key="10">
    <source>
        <dbReference type="Proteomes" id="UP000237105"/>
    </source>
</evidence>
<feature type="compositionally biased region" description="Basic and acidic residues" evidence="7">
    <location>
        <begin position="345"/>
        <end position="355"/>
    </location>
</feature>
<dbReference type="OrthoDB" id="436852at2759"/>
<dbReference type="Proteomes" id="UP000237105">
    <property type="component" value="Unassembled WGS sequence"/>
</dbReference>